<feature type="transmembrane region" description="Helical" evidence="5">
    <location>
        <begin position="383"/>
        <end position="403"/>
    </location>
</feature>
<dbReference type="GO" id="GO:0016020">
    <property type="term" value="C:membrane"/>
    <property type="evidence" value="ECO:0007669"/>
    <property type="project" value="UniProtKB-SubCell"/>
</dbReference>
<evidence type="ECO:0000256" key="2">
    <source>
        <dbReference type="ARBA" id="ARBA00022692"/>
    </source>
</evidence>
<comment type="subcellular location">
    <subcellularLocation>
        <location evidence="1">Membrane</location>
        <topology evidence="1">Multi-pass membrane protein</topology>
    </subcellularLocation>
</comment>
<evidence type="ECO:0000256" key="1">
    <source>
        <dbReference type="ARBA" id="ARBA00004141"/>
    </source>
</evidence>
<evidence type="ECO:0000256" key="5">
    <source>
        <dbReference type="SAM" id="Phobius"/>
    </source>
</evidence>
<feature type="transmembrane region" description="Helical" evidence="5">
    <location>
        <begin position="200"/>
        <end position="217"/>
    </location>
</feature>
<dbReference type="Pfam" id="PF04932">
    <property type="entry name" value="Wzy_C"/>
    <property type="match status" value="1"/>
</dbReference>
<feature type="transmembrane region" description="Helical" evidence="5">
    <location>
        <begin position="433"/>
        <end position="454"/>
    </location>
</feature>
<dbReference type="InterPro" id="IPR007016">
    <property type="entry name" value="O-antigen_ligase-rel_domated"/>
</dbReference>
<dbReference type="InterPro" id="IPR051533">
    <property type="entry name" value="WaaL-like"/>
</dbReference>
<keyword evidence="3 5" id="KW-1133">Transmembrane helix</keyword>
<keyword evidence="2 5" id="KW-0812">Transmembrane</keyword>
<organism evidence="7 8">
    <name type="scientific">Mariprofundus ferrooxydans PV-1</name>
    <dbReference type="NCBI Taxonomy" id="314345"/>
    <lineage>
        <taxon>Bacteria</taxon>
        <taxon>Pseudomonadati</taxon>
        <taxon>Pseudomonadota</taxon>
        <taxon>Candidatius Mariprofundia</taxon>
        <taxon>Mariprofundales</taxon>
        <taxon>Mariprofundaceae</taxon>
        <taxon>Mariprofundus</taxon>
    </lineage>
</organism>
<dbReference type="PANTHER" id="PTHR37422:SF13">
    <property type="entry name" value="LIPOPOLYSACCHARIDE BIOSYNTHESIS PROTEIN PA4999-RELATED"/>
    <property type="match status" value="1"/>
</dbReference>
<evidence type="ECO:0000313" key="7">
    <source>
        <dbReference type="EMBL" id="EAU55509.1"/>
    </source>
</evidence>
<keyword evidence="8" id="KW-1185">Reference proteome</keyword>
<sequence length="587" mass="64532">MRQDLRLNNDSNSARKVYLSSAAFLLLLLTPFVYPGYFPSDVNILTACAAGFLFILTTLIEKKHIIILPKRFLAVVLTLFCIQLWLYASGQLLSTSSWALQTVLYASAALLFVLGASVPTSSLRRWIHLYLLVACLWSSVGLFVWLGGTNGKALEFGPITSVLAPAIKLAGPFNQGNIFAGLVGFALIFSHWLAWKEQKIRYAIAVAFFTAMLFDTLSRGEWLAYLFIAACLLFALKPNAREAMRCFIIPWLCGLSAGFILAHFSQPSLIGSDGISGLVNSAGATMEARLTIWATALSIFLHTPLVGSGWGQYAPQSWLAAPAASDLMARFGLSHHLVSNYASGHNLILHLMAEGGILVLLPLCWGLWHLIKTSCRLLARPHNIRITFSLAAISFIIQSQVNITFTKPLPLLLTVFFIGIAMAPTLRRKSWKLPVSAPMISATAAATAAFIFWATPTVIQWFQAERALYAFDLDDQASAKTLAGFATIPRIGAIPSIWLGYKVATTNSHTGLLKWLTPPLRNAVHDIPMVAGYQVLFYTLGSTDALQEACRVGQLIKAQHFVNERNNQIYQDICDGKPFEQYHFGTN</sequence>
<feature type="transmembrane region" description="Helical" evidence="5">
    <location>
        <begin position="98"/>
        <end position="117"/>
    </location>
</feature>
<feature type="transmembrane region" description="Helical" evidence="5">
    <location>
        <begin position="347"/>
        <end position="371"/>
    </location>
</feature>
<dbReference type="PANTHER" id="PTHR37422">
    <property type="entry name" value="TEICHURONIC ACID BIOSYNTHESIS PROTEIN TUAE"/>
    <property type="match status" value="1"/>
</dbReference>
<dbReference type="InParanoid" id="Q0F2P1"/>
<keyword evidence="4 5" id="KW-0472">Membrane</keyword>
<feature type="transmembrane region" description="Helical" evidence="5">
    <location>
        <begin position="247"/>
        <end position="264"/>
    </location>
</feature>
<comment type="caution">
    <text evidence="7">The sequence shown here is derived from an EMBL/GenBank/DDBJ whole genome shotgun (WGS) entry which is preliminary data.</text>
</comment>
<evidence type="ECO:0000256" key="3">
    <source>
        <dbReference type="ARBA" id="ARBA00022989"/>
    </source>
</evidence>
<feature type="transmembrane region" description="Helical" evidence="5">
    <location>
        <begin position="178"/>
        <end position="195"/>
    </location>
</feature>
<accession>Q0F2P1</accession>
<evidence type="ECO:0000313" key="8">
    <source>
        <dbReference type="Proteomes" id="UP000005297"/>
    </source>
</evidence>
<evidence type="ECO:0000256" key="4">
    <source>
        <dbReference type="ARBA" id="ARBA00023136"/>
    </source>
</evidence>
<name>Q0F2P1_9PROT</name>
<dbReference type="AlphaFoldDB" id="Q0F2P1"/>
<feature type="domain" description="O-antigen ligase-related" evidence="6">
    <location>
        <begin position="205"/>
        <end position="362"/>
    </location>
</feature>
<reference evidence="7 8" key="1">
    <citation type="submission" date="2006-09" db="EMBL/GenBank/DDBJ databases">
        <authorList>
            <person name="Emerson D."/>
            <person name="Ferriera S."/>
            <person name="Johnson J."/>
            <person name="Kravitz S."/>
            <person name="Halpern A."/>
            <person name="Remington K."/>
            <person name="Beeson K."/>
            <person name="Tran B."/>
            <person name="Rogers Y.-H."/>
            <person name="Friedman R."/>
            <person name="Venter J.C."/>
        </authorList>
    </citation>
    <scope>NUCLEOTIDE SEQUENCE [LARGE SCALE GENOMIC DNA]</scope>
    <source>
        <strain evidence="7 8">PV-1</strain>
    </source>
</reference>
<proteinExistence type="predicted"/>
<feature type="transmembrane region" description="Helical" evidence="5">
    <location>
        <begin position="44"/>
        <end position="60"/>
    </location>
</feature>
<dbReference type="OrthoDB" id="5298717at2"/>
<dbReference type="STRING" id="314344.AL013_01900"/>
<dbReference type="EMBL" id="AATS01000002">
    <property type="protein sequence ID" value="EAU55509.1"/>
    <property type="molecule type" value="Genomic_DNA"/>
</dbReference>
<gene>
    <name evidence="7" type="ORF">SPV1_01137</name>
</gene>
<feature type="transmembrane region" description="Helical" evidence="5">
    <location>
        <begin position="223"/>
        <end position="240"/>
    </location>
</feature>
<feature type="transmembrane region" description="Helical" evidence="5">
    <location>
        <begin position="72"/>
        <end position="92"/>
    </location>
</feature>
<protein>
    <recommendedName>
        <fullName evidence="6">O-antigen ligase-related domain-containing protein</fullName>
    </recommendedName>
</protein>
<dbReference type="Proteomes" id="UP000005297">
    <property type="component" value="Unassembled WGS sequence"/>
</dbReference>
<feature type="transmembrane region" description="Helical" evidence="5">
    <location>
        <begin position="21"/>
        <end position="38"/>
    </location>
</feature>
<evidence type="ECO:0000259" key="6">
    <source>
        <dbReference type="Pfam" id="PF04932"/>
    </source>
</evidence>
<dbReference type="HOGENOM" id="CLU_464458_0_0_0"/>
<feature type="transmembrane region" description="Helical" evidence="5">
    <location>
        <begin position="129"/>
        <end position="148"/>
    </location>
</feature>
<feature type="transmembrane region" description="Helical" evidence="5">
    <location>
        <begin position="409"/>
        <end position="426"/>
    </location>
</feature>